<name>A0A915HKT6_ROMCU</name>
<dbReference type="AlphaFoldDB" id="A0A915HKT6"/>
<accession>A0A915HKT6</accession>
<evidence type="ECO:0000313" key="2">
    <source>
        <dbReference type="WBParaSite" id="nRc.2.0.1.t01952-RA"/>
    </source>
</evidence>
<proteinExistence type="predicted"/>
<dbReference type="WBParaSite" id="nRc.2.0.1.t01952-RA">
    <property type="protein sequence ID" value="nRc.2.0.1.t01952-RA"/>
    <property type="gene ID" value="nRc.2.0.1.g01952"/>
</dbReference>
<reference evidence="2" key="1">
    <citation type="submission" date="2022-11" db="UniProtKB">
        <authorList>
            <consortium name="WormBaseParasite"/>
        </authorList>
    </citation>
    <scope>IDENTIFICATION</scope>
</reference>
<organism evidence="1 2">
    <name type="scientific">Romanomermis culicivorax</name>
    <name type="common">Nematode worm</name>
    <dbReference type="NCBI Taxonomy" id="13658"/>
    <lineage>
        <taxon>Eukaryota</taxon>
        <taxon>Metazoa</taxon>
        <taxon>Ecdysozoa</taxon>
        <taxon>Nematoda</taxon>
        <taxon>Enoplea</taxon>
        <taxon>Dorylaimia</taxon>
        <taxon>Mermithida</taxon>
        <taxon>Mermithoidea</taxon>
        <taxon>Mermithidae</taxon>
        <taxon>Romanomermis</taxon>
    </lineage>
</organism>
<sequence>MRWENQKEKIDLKDQQINPFERKVDLLIKVLENAQDWEKENEKEQQKKIKPDEQKEKLLPKWELIFQKEESKSLAEDEIINQNHKVLVNQLRKLRVDE</sequence>
<evidence type="ECO:0000313" key="1">
    <source>
        <dbReference type="Proteomes" id="UP000887565"/>
    </source>
</evidence>
<dbReference type="Proteomes" id="UP000887565">
    <property type="component" value="Unplaced"/>
</dbReference>
<keyword evidence="1" id="KW-1185">Reference proteome</keyword>
<protein>
    <submittedName>
        <fullName evidence="2">Uncharacterized protein</fullName>
    </submittedName>
</protein>